<keyword evidence="2" id="KW-0802">TPR repeat</keyword>
<gene>
    <name evidence="5" type="ORF">OLC1_LOCUS15435</name>
</gene>
<dbReference type="GO" id="GO:0010105">
    <property type="term" value="P:negative regulation of ethylene-activated signaling pathway"/>
    <property type="evidence" value="ECO:0007669"/>
    <property type="project" value="InterPro"/>
</dbReference>
<keyword evidence="6" id="KW-1185">Reference proteome</keyword>
<dbReference type="Proteomes" id="UP001161247">
    <property type="component" value="Chromosome 5"/>
</dbReference>
<dbReference type="InterPro" id="IPR011333">
    <property type="entry name" value="SKP1/BTB/POZ_sf"/>
</dbReference>
<dbReference type="SMART" id="SM00028">
    <property type="entry name" value="TPR"/>
    <property type="match status" value="6"/>
</dbReference>
<accession>A0AAV1DGQ4</accession>
<dbReference type="InterPro" id="IPR044631">
    <property type="entry name" value="ETO1-like"/>
</dbReference>
<dbReference type="SUPFAM" id="SSF54695">
    <property type="entry name" value="POZ domain"/>
    <property type="match status" value="1"/>
</dbReference>
<dbReference type="EMBL" id="OX459122">
    <property type="protein sequence ID" value="CAI9107029.1"/>
    <property type="molecule type" value="Genomic_DNA"/>
</dbReference>
<dbReference type="Gene3D" id="1.25.40.10">
    <property type="entry name" value="Tetratricopeptide repeat domain"/>
    <property type="match status" value="3"/>
</dbReference>
<evidence type="ECO:0000256" key="3">
    <source>
        <dbReference type="SAM" id="Coils"/>
    </source>
</evidence>
<evidence type="ECO:0000313" key="6">
    <source>
        <dbReference type="Proteomes" id="UP001161247"/>
    </source>
</evidence>
<dbReference type="PANTHER" id="PTHR44203:SF3">
    <property type="entry name" value="ETO1-LIKE PROTEIN 2"/>
    <property type="match status" value="1"/>
</dbReference>
<evidence type="ECO:0000256" key="1">
    <source>
        <dbReference type="ARBA" id="ARBA00004906"/>
    </source>
</evidence>
<reference evidence="5" key="1">
    <citation type="submission" date="2023-03" db="EMBL/GenBank/DDBJ databases">
        <authorList>
            <person name="Julca I."/>
        </authorList>
    </citation>
    <scope>NUCLEOTIDE SEQUENCE</scope>
</reference>
<sequence>MSTSTEIEDGQSEVEPNKSRFVNLIRQYSQQVSNTMRGLKLKDRCKITQVHAFNPSEPSTSSTATSTTAGATTTTTTAASSKQPHHNNLGYPTISSVLSNSADSFSLTTADALLPFGLPSTDSLEPSIDPFLKSTDFIESLAGLYQKIEKCSDADKSLVYLEHYCLLCSLGDPKLLRRCLQSARQHAVDVHSKVVLSAWLRYERREDELVGTSALDCIGRVLECPKATLAYGYFPSSVFDHCQCSRTSNESSDISPDEEDFDCENEDADVCFCIGHEEVYCPRGKIAALSSPLRAMLFGSFVESGRERIDFSHVGISADGLRAVKFYSLYGRLGSSSPDVVLELLSFANRFCCEDLKSTCDNYLASLVSDIDEALVIVDYALEERAYTLVASCLQVLLRELPGCLYNSKVMNVFCSSEGKERLALVGHASFLLYYFLSEVAVEDNMTSKVSVMLLERLRECATERWQKSLALHRLGCVLLARKEYKEAQCCFEAAAEAGNVYSMAGVARSKFKQGQRFMAYELINSLITTHKPAGWMYQERSLYNLGNNKKISDLDDATKLDPTLSFPYKYRAVAKLEEDDIEAAILEINRVAGFKVSPDCLELRAWFLIALEDYEAAMRDIRALLTLEPNYLMFDGKMRGDDLVELLNQHVQRWSPADCWMHLYDRWSSVDDIGSLAVIHQMLINDPGKSVLRFRQSLLLLRLNCQKAAMRSLRLARNHSVTKHERLVYEGWILYDTGHRDEALSKAEESISIQRSFEAFFLKAYALADANLEPEAAAYVVQLLEEALRCPSDGLRKGQALNNLGSIYVDCGKLDLAADCYVSALKIKHTRAHQGLARVYHLKNDKKAAYDEMTKLIDKAQNKASAYEKRSEYCDRDMANNDLSMASQLDPLRTYPYRYRAAVLMDDQRENEAVEELTKAIAFKPDLQMLNLRAAFHESMGDLNSALRDCQAALCLDQNHKDTLELYNKTKTQGVDPRA</sequence>
<feature type="compositionally biased region" description="Low complexity" evidence="4">
    <location>
        <begin position="59"/>
        <end position="81"/>
    </location>
</feature>
<keyword evidence="3" id="KW-0175">Coiled coil</keyword>
<dbReference type="Pfam" id="PF13181">
    <property type="entry name" value="TPR_8"/>
    <property type="match status" value="1"/>
</dbReference>
<feature type="repeat" description="TPR" evidence="2">
    <location>
        <begin position="799"/>
        <end position="832"/>
    </location>
</feature>
<feature type="region of interest" description="Disordered" evidence="4">
    <location>
        <begin position="50"/>
        <end position="87"/>
    </location>
</feature>
<evidence type="ECO:0000256" key="4">
    <source>
        <dbReference type="SAM" id="MobiDB-lite"/>
    </source>
</evidence>
<dbReference type="InterPro" id="IPR011990">
    <property type="entry name" value="TPR-like_helical_dom_sf"/>
</dbReference>
<dbReference type="Gene3D" id="3.30.710.10">
    <property type="entry name" value="Potassium Channel Kv1.1, Chain A"/>
    <property type="match status" value="1"/>
</dbReference>
<comment type="pathway">
    <text evidence="1">Protein modification; protein ubiquitination.</text>
</comment>
<name>A0AAV1DGQ4_OLDCO</name>
<feature type="coiled-coil region" evidence="3">
    <location>
        <begin position="844"/>
        <end position="871"/>
    </location>
</feature>
<evidence type="ECO:0000256" key="2">
    <source>
        <dbReference type="PROSITE-ProRule" id="PRU00339"/>
    </source>
</evidence>
<evidence type="ECO:0000313" key="5">
    <source>
        <dbReference type="EMBL" id="CAI9107029.1"/>
    </source>
</evidence>
<dbReference type="PROSITE" id="PS50005">
    <property type="entry name" value="TPR"/>
    <property type="match status" value="1"/>
</dbReference>
<proteinExistence type="predicted"/>
<dbReference type="SUPFAM" id="SSF48452">
    <property type="entry name" value="TPR-like"/>
    <property type="match status" value="2"/>
</dbReference>
<dbReference type="InterPro" id="IPR019734">
    <property type="entry name" value="TPR_rpt"/>
</dbReference>
<dbReference type="AlphaFoldDB" id="A0AAV1DGQ4"/>
<protein>
    <submittedName>
        <fullName evidence="5">OLC1v1006297C1</fullName>
    </submittedName>
</protein>
<dbReference type="PANTHER" id="PTHR44203">
    <property type="entry name" value="ETO1-RELATED"/>
    <property type="match status" value="1"/>
</dbReference>
<organism evidence="5 6">
    <name type="scientific">Oldenlandia corymbosa var. corymbosa</name>
    <dbReference type="NCBI Taxonomy" id="529605"/>
    <lineage>
        <taxon>Eukaryota</taxon>
        <taxon>Viridiplantae</taxon>
        <taxon>Streptophyta</taxon>
        <taxon>Embryophyta</taxon>
        <taxon>Tracheophyta</taxon>
        <taxon>Spermatophyta</taxon>
        <taxon>Magnoliopsida</taxon>
        <taxon>eudicotyledons</taxon>
        <taxon>Gunneridae</taxon>
        <taxon>Pentapetalae</taxon>
        <taxon>asterids</taxon>
        <taxon>lamiids</taxon>
        <taxon>Gentianales</taxon>
        <taxon>Rubiaceae</taxon>
        <taxon>Rubioideae</taxon>
        <taxon>Spermacoceae</taxon>
        <taxon>Hedyotis-Oldenlandia complex</taxon>
        <taxon>Oldenlandia</taxon>
    </lineage>
</organism>